<dbReference type="OrthoDB" id="3395286at2"/>
<evidence type="ECO:0000259" key="2">
    <source>
        <dbReference type="Pfam" id="PF09350"/>
    </source>
</evidence>
<evidence type="ECO:0000256" key="1">
    <source>
        <dbReference type="SAM" id="MobiDB-lite"/>
    </source>
</evidence>
<proteinExistence type="predicted"/>
<feature type="region of interest" description="Disordered" evidence="1">
    <location>
        <begin position="14"/>
        <end position="39"/>
    </location>
</feature>
<accession>A0A502D3M8</accession>
<reference evidence="3 4" key="1">
    <citation type="journal article" date="2019" name="Environ. Microbiol.">
        <title>Species interactions and distinct microbial communities in high Arctic permafrost affected cryosols are associated with the CH4 and CO2 gas fluxes.</title>
        <authorList>
            <person name="Altshuler I."/>
            <person name="Hamel J."/>
            <person name="Turney S."/>
            <person name="Magnuson E."/>
            <person name="Levesque R."/>
            <person name="Greer C."/>
            <person name="Whyte L.G."/>
        </authorList>
    </citation>
    <scope>NUCLEOTIDE SEQUENCE [LARGE SCALE GENOMIC DNA]</scope>
    <source>
        <strain evidence="3 4">S9.3A</strain>
    </source>
</reference>
<name>A0A502D3M8_9MICO</name>
<comment type="caution">
    <text evidence="3">The sequence shown here is derived from an EMBL/GenBank/DDBJ whole genome shotgun (WGS) entry which is preliminary data.</text>
</comment>
<dbReference type="AlphaFoldDB" id="A0A502D3M8"/>
<organism evidence="3 4">
    <name type="scientific">Pedococcus bigeumensis</name>
    <dbReference type="NCBI Taxonomy" id="433644"/>
    <lineage>
        <taxon>Bacteria</taxon>
        <taxon>Bacillati</taxon>
        <taxon>Actinomycetota</taxon>
        <taxon>Actinomycetes</taxon>
        <taxon>Micrococcales</taxon>
        <taxon>Intrasporangiaceae</taxon>
        <taxon>Pedococcus</taxon>
    </lineage>
</organism>
<keyword evidence="4" id="KW-1185">Reference proteome</keyword>
<dbReference type="EMBL" id="RCZM01000001">
    <property type="protein sequence ID" value="TPG18999.1"/>
    <property type="molecule type" value="Genomic_DNA"/>
</dbReference>
<dbReference type="Proteomes" id="UP000317722">
    <property type="component" value="Unassembled WGS sequence"/>
</dbReference>
<dbReference type="Pfam" id="PF09350">
    <property type="entry name" value="DJC28_CD"/>
    <property type="match status" value="1"/>
</dbReference>
<gene>
    <name evidence="3" type="ORF">EAH86_00225</name>
</gene>
<sequence>MENWESPVERAIREAQERGEFDNLPGAGKPLRNLGSPDVEDPDWWVKGLVQREQLDMTAAMPPAIALRKEAATFPESLLELRTEESARIVLEDFNHRVKVDRLRPAVGNLPPLLARTVDVDDLVGQWRALRALRAQSAADPPRREAASAPGSRPGSWFARLLRRTSAS</sequence>
<protein>
    <submittedName>
        <fullName evidence="3">DUF1992 domain-containing protein</fullName>
    </submittedName>
</protein>
<evidence type="ECO:0000313" key="4">
    <source>
        <dbReference type="Proteomes" id="UP000317722"/>
    </source>
</evidence>
<dbReference type="InterPro" id="IPR018961">
    <property type="entry name" value="DnaJ_homolog_subfam-C_membr-28"/>
</dbReference>
<feature type="domain" description="DnaJ homologue subfamily C member 28 conserved" evidence="2">
    <location>
        <begin position="8"/>
        <end position="77"/>
    </location>
</feature>
<evidence type="ECO:0000313" key="3">
    <source>
        <dbReference type="EMBL" id="TPG18999.1"/>
    </source>
</evidence>
<dbReference type="RefSeq" id="WP_140736635.1">
    <property type="nucleotide sequence ID" value="NZ_RCZM01000001.1"/>
</dbReference>